<dbReference type="GeneID" id="108666209"/>
<keyword evidence="2" id="KW-1185">Reference proteome</keyword>
<evidence type="ECO:0000256" key="1">
    <source>
        <dbReference type="SAM" id="MobiDB-lite"/>
    </source>
</evidence>
<protein>
    <submittedName>
        <fullName evidence="3">Uncharacterized protein LOC108666209</fullName>
    </submittedName>
</protein>
<feature type="region of interest" description="Disordered" evidence="1">
    <location>
        <begin position="1"/>
        <end position="82"/>
    </location>
</feature>
<evidence type="ECO:0000313" key="3">
    <source>
        <dbReference type="RefSeq" id="XP_018008526.1"/>
    </source>
</evidence>
<name>A0A8B7N3W0_HYAAZ</name>
<dbReference type="OrthoDB" id="10651776at2759"/>
<reference evidence="3" key="1">
    <citation type="submission" date="2025-08" db="UniProtKB">
        <authorList>
            <consortium name="RefSeq"/>
        </authorList>
    </citation>
    <scope>IDENTIFICATION</scope>
    <source>
        <tissue evidence="3">Whole organism</tissue>
    </source>
</reference>
<dbReference type="KEGG" id="hazt:108666209"/>
<gene>
    <name evidence="3" type="primary">LOC108666209</name>
</gene>
<dbReference type="AlphaFoldDB" id="A0A8B7N3W0"/>
<sequence length="362" mass="40204">MGKKRELKSYHTLSRRQKQRRVQAFLDRNDEEDQHAAHPALDIDSDDSSTDNTTLYLEHVSSDCLNSSPSPPVSSHRSPRARELGISTSARDPLAFHTPAEFSSLLDAEEPYDGPATADRTAVEKLLSSIEKEQAALGRQIKKTLAVGLENNTLLRELHEKVQQMKKKQPAQDFVEIPTEPASTLQELADLLSNEGIIETLRRYEASTLKATLRAMLKRLMTRALAVTFSFTGLDGKRMRTKTSLKGHSVYQVLLGAIECTAFAGAPRQEVDRILKGVLKNVGDWENYRGIRKKKVEELQRQEAGVTAGLDGLASTQASCQDQSWSAVTSQGPYHEQQDGSYVVSSYGLLECGEIYSDNLQN</sequence>
<proteinExistence type="predicted"/>
<evidence type="ECO:0000313" key="2">
    <source>
        <dbReference type="Proteomes" id="UP000694843"/>
    </source>
</evidence>
<dbReference type="RefSeq" id="XP_018008526.1">
    <property type="nucleotide sequence ID" value="XM_018153037.2"/>
</dbReference>
<organism evidence="2 3">
    <name type="scientific">Hyalella azteca</name>
    <name type="common">Amphipod</name>
    <dbReference type="NCBI Taxonomy" id="294128"/>
    <lineage>
        <taxon>Eukaryota</taxon>
        <taxon>Metazoa</taxon>
        <taxon>Ecdysozoa</taxon>
        <taxon>Arthropoda</taxon>
        <taxon>Crustacea</taxon>
        <taxon>Multicrustacea</taxon>
        <taxon>Malacostraca</taxon>
        <taxon>Eumalacostraca</taxon>
        <taxon>Peracarida</taxon>
        <taxon>Amphipoda</taxon>
        <taxon>Senticaudata</taxon>
        <taxon>Talitrida</taxon>
        <taxon>Talitroidea</taxon>
        <taxon>Hyalellidae</taxon>
        <taxon>Hyalella</taxon>
    </lineage>
</organism>
<accession>A0A8B7N3W0</accession>
<dbReference type="Proteomes" id="UP000694843">
    <property type="component" value="Unplaced"/>
</dbReference>